<keyword evidence="6 8" id="KW-1133">Transmembrane helix</keyword>
<comment type="subcellular location">
    <subcellularLocation>
        <location evidence="1">Cell membrane</location>
        <topology evidence="1">Multi-pass membrane protein</topology>
    </subcellularLocation>
</comment>
<name>A0A1H4DSW3_9BACT</name>
<feature type="transmembrane region" description="Helical" evidence="8">
    <location>
        <begin position="115"/>
        <end position="137"/>
    </location>
</feature>
<evidence type="ECO:0000256" key="3">
    <source>
        <dbReference type="ARBA" id="ARBA00022475"/>
    </source>
</evidence>
<feature type="transmembrane region" description="Helical" evidence="8">
    <location>
        <begin position="53"/>
        <end position="77"/>
    </location>
</feature>
<feature type="transmembrane region" description="Helical" evidence="8">
    <location>
        <begin position="158"/>
        <end position="178"/>
    </location>
</feature>
<keyword evidence="3" id="KW-1003">Cell membrane</keyword>
<dbReference type="Pfam" id="PF00563">
    <property type="entry name" value="EAL"/>
    <property type="match status" value="1"/>
</dbReference>
<keyword evidence="7 8" id="KW-0472">Membrane</keyword>
<evidence type="ECO:0000259" key="9">
    <source>
        <dbReference type="PROSITE" id="PS50883"/>
    </source>
</evidence>
<evidence type="ECO:0000256" key="2">
    <source>
        <dbReference type="ARBA" id="ARBA00022448"/>
    </source>
</evidence>
<accession>A0A1H4DSW3</accession>
<dbReference type="SMART" id="SM00052">
    <property type="entry name" value="EAL"/>
    <property type="match status" value="1"/>
</dbReference>
<evidence type="ECO:0000256" key="4">
    <source>
        <dbReference type="ARBA" id="ARBA00022597"/>
    </source>
</evidence>
<feature type="transmembrane region" description="Helical" evidence="8">
    <location>
        <begin position="198"/>
        <end position="221"/>
    </location>
</feature>
<dbReference type="PROSITE" id="PS51105">
    <property type="entry name" value="PTS_EIIC_TYPE_3"/>
    <property type="match status" value="1"/>
</dbReference>
<feature type="transmembrane region" description="Helical" evidence="8">
    <location>
        <begin position="12"/>
        <end position="33"/>
    </location>
</feature>
<keyword evidence="2" id="KW-0813">Transport</keyword>
<evidence type="ECO:0000259" key="10">
    <source>
        <dbReference type="PROSITE" id="PS51105"/>
    </source>
</evidence>
<dbReference type="STRING" id="37625.SAMN05660420_03102"/>
<dbReference type="PROSITE" id="PS50883">
    <property type="entry name" value="EAL"/>
    <property type="match status" value="1"/>
</dbReference>
<dbReference type="InterPro" id="IPR004501">
    <property type="entry name" value="PTS_EIIC_3"/>
</dbReference>
<keyword evidence="5 8" id="KW-0812">Transmembrane</keyword>
<dbReference type="InterPro" id="IPR050706">
    <property type="entry name" value="Cyclic-di-GMP_PDE-like"/>
</dbReference>
<dbReference type="PANTHER" id="PTHR33121">
    <property type="entry name" value="CYCLIC DI-GMP PHOSPHODIESTERASE PDEF"/>
    <property type="match status" value="1"/>
</dbReference>
<keyword evidence="12" id="KW-1185">Reference proteome</keyword>
<dbReference type="InterPro" id="IPR003352">
    <property type="entry name" value="PTS_EIIC"/>
</dbReference>
<protein>
    <submittedName>
        <fullName evidence="11">PTS system, lactose/cellobiose family IIC component</fullName>
    </submittedName>
</protein>
<evidence type="ECO:0000313" key="12">
    <source>
        <dbReference type="Proteomes" id="UP000199409"/>
    </source>
</evidence>
<evidence type="ECO:0000256" key="6">
    <source>
        <dbReference type="ARBA" id="ARBA00022989"/>
    </source>
</evidence>
<feature type="transmembrane region" description="Helical" evidence="8">
    <location>
        <begin position="321"/>
        <end position="341"/>
    </location>
</feature>
<dbReference type="GO" id="GO:0008982">
    <property type="term" value="F:protein-N(PI)-phosphohistidine-sugar phosphotransferase activity"/>
    <property type="evidence" value="ECO:0007669"/>
    <property type="project" value="InterPro"/>
</dbReference>
<keyword evidence="4" id="KW-0762">Sugar transport</keyword>
<dbReference type="EMBL" id="FNQN01000011">
    <property type="protein sequence ID" value="SEA75844.1"/>
    <property type="molecule type" value="Genomic_DNA"/>
</dbReference>
<dbReference type="RefSeq" id="WP_175498429.1">
    <property type="nucleotide sequence ID" value="NZ_FNQN01000011.1"/>
</dbReference>
<dbReference type="Proteomes" id="UP000199409">
    <property type="component" value="Unassembled WGS sequence"/>
</dbReference>
<evidence type="ECO:0000256" key="5">
    <source>
        <dbReference type="ARBA" id="ARBA00022692"/>
    </source>
</evidence>
<dbReference type="SUPFAM" id="SSF141868">
    <property type="entry name" value="EAL domain-like"/>
    <property type="match status" value="1"/>
</dbReference>
<gene>
    <name evidence="11" type="ORF">SAMN05660420_03102</name>
</gene>
<evidence type="ECO:0000256" key="8">
    <source>
        <dbReference type="SAM" id="Phobius"/>
    </source>
</evidence>
<evidence type="ECO:0000256" key="7">
    <source>
        <dbReference type="ARBA" id="ARBA00023136"/>
    </source>
</evidence>
<proteinExistence type="predicted"/>
<dbReference type="Gene3D" id="3.20.20.450">
    <property type="entry name" value="EAL domain"/>
    <property type="match status" value="1"/>
</dbReference>
<sequence length="722" mass="79311">MTLRAIQRGLIFPLPLIVAGAMSLCLLHFPYLTLQNFLTELFGVAWRSVLETIVQGSFGVASLAVVCGVALNLALLLNDSDRQGFVSPGMTTMVALSCYIIIVGSPNLWTSQFSLGSGLFLAVVSSVIASRIFLWLASIKSLRFSFSIIGRDPSTFQILSLMPAGILTIFVCAVGQVTFESVFPEGDLITGFIQGYLFAQPIGDLGLGLLFVGLSQIFWFFGIHGPNMLFPLIEEKLNLSMLENAHDILNHVDPSHILTKEFLDAFAFMGGSGCTLSLILAVYLKGTDPGNRRLCYLALIPALCNVNEPLLFGIPLIFNPLYFIPFLLVPLINIVTAYLATTLDLVPNVSQSVHWTTPAFISGYISTGSIAGTMLQVVNLVIGTFVYCPFILLAEKTHKKQLHRSVKTLAAYSEEVIPGPDGKKCLSRPGIEGYLARSLADDLIRALDEKKQLFLVYQPQINTLDNQVAGVEALLRWQHPVYGLIPPPLTVALAEDSGVIDDLGTFVLKSACTTFKVWQPSVRKDFRISVNLSGKELNNFNLVKQVANTLKATGVPAHYLELEITETVAVTPNEAIFDTLFALRSMGAHVAIDDFGMGHTSLRYLKAFPIDTVKLDRSLTEETEDKVNDHIVGSIMNLGENMHLRTIVEGVETVEQCERFKKMGCSLFQGYYFSPPLSSELCFNFMMSYHQGETLRDESLLTALSINKSDFDEDPVVNAQAC</sequence>
<dbReference type="GO" id="GO:0005886">
    <property type="term" value="C:plasma membrane"/>
    <property type="evidence" value="ECO:0007669"/>
    <property type="project" value="UniProtKB-SubCell"/>
</dbReference>
<dbReference type="GO" id="GO:0071111">
    <property type="term" value="F:cyclic-guanylate-specific phosphodiesterase activity"/>
    <property type="evidence" value="ECO:0007669"/>
    <property type="project" value="InterPro"/>
</dbReference>
<dbReference type="PANTHER" id="PTHR33121:SF71">
    <property type="entry name" value="OXYGEN SENSOR PROTEIN DOSP"/>
    <property type="match status" value="1"/>
</dbReference>
<dbReference type="AlphaFoldDB" id="A0A1H4DSW3"/>
<dbReference type="InterPro" id="IPR001633">
    <property type="entry name" value="EAL_dom"/>
</dbReference>
<dbReference type="GO" id="GO:0009401">
    <property type="term" value="P:phosphoenolpyruvate-dependent sugar phosphotransferase system"/>
    <property type="evidence" value="ECO:0007669"/>
    <property type="project" value="InterPro"/>
</dbReference>
<feature type="transmembrane region" description="Helical" evidence="8">
    <location>
        <begin position="89"/>
        <end position="109"/>
    </location>
</feature>
<feature type="domain" description="EAL" evidence="9">
    <location>
        <begin position="436"/>
        <end position="690"/>
    </location>
</feature>
<organism evidence="11 12">
    <name type="scientific">Desulfuromusa kysingii</name>
    <dbReference type="NCBI Taxonomy" id="37625"/>
    <lineage>
        <taxon>Bacteria</taxon>
        <taxon>Pseudomonadati</taxon>
        <taxon>Thermodesulfobacteriota</taxon>
        <taxon>Desulfuromonadia</taxon>
        <taxon>Desulfuromonadales</taxon>
        <taxon>Geopsychrobacteraceae</taxon>
        <taxon>Desulfuromusa</taxon>
    </lineage>
</organism>
<dbReference type="CDD" id="cd01948">
    <property type="entry name" value="EAL"/>
    <property type="match status" value="1"/>
</dbReference>
<feature type="transmembrane region" description="Helical" evidence="8">
    <location>
        <begin position="361"/>
        <end position="394"/>
    </location>
</feature>
<feature type="transmembrane region" description="Helical" evidence="8">
    <location>
        <begin position="265"/>
        <end position="284"/>
    </location>
</feature>
<dbReference type="Pfam" id="PF02378">
    <property type="entry name" value="PTS_EIIC"/>
    <property type="match status" value="1"/>
</dbReference>
<evidence type="ECO:0000256" key="1">
    <source>
        <dbReference type="ARBA" id="ARBA00004651"/>
    </source>
</evidence>
<feature type="transmembrane region" description="Helical" evidence="8">
    <location>
        <begin position="296"/>
        <end position="314"/>
    </location>
</feature>
<feature type="domain" description="PTS EIIC type-3" evidence="10">
    <location>
        <begin position="1"/>
        <end position="390"/>
    </location>
</feature>
<reference evidence="11 12" key="1">
    <citation type="submission" date="2016-10" db="EMBL/GenBank/DDBJ databases">
        <authorList>
            <person name="de Groot N.N."/>
        </authorList>
    </citation>
    <scope>NUCLEOTIDE SEQUENCE [LARGE SCALE GENOMIC DNA]</scope>
    <source>
        <strain evidence="11 12">DSM 7343</strain>
    </source>
</reference>
<evidence type="ECO:0000313" key="11">
    <source>
        <dbReference type="EMBL" id="SEA75844.1"/>
    </source>
</evidence>
<dbReference type="InterPro" id="IPR035919">
    <property type="entry name" value="EAL_sf"/>
</dbReference>